<name>A0A8S3SUA0_MYTED</name>
<proteinExistence type="predicted"/>
<dbReference type="Proteomes" id="UP000683360">
    <property type="component" value="Unassembled WGS sequence"/>
</dbReference>
<dbReference type="OrthoDB" id="10257471at2759"/>
<protein>
    <submittedName>
        <fullName evidence="1">FBXL5</fullName>
    </submittedName>
</protein>
<accession>A0A8S3SUA0</accession>
<comment type="caution">
    <text evidence="1">The sequence shown here is derived from an EMBL/GenBank/DDBJ whole genome shotgun (WGS) entry which is preliminary data.</text>
</comment>
<reference evidence="1" key="1">
    <citation type="submission" date="2021-03" db="EMBL/GenBank/DDBJ databases">
        <authorList>
            <person name="Bekaert M."/>
        </authorList>
    </citation>
    <scope>NUCLEOTIDE SEQUENCE</scope>
</reference>
<dbReference type="Gene3D" id="1.20.120.520">
    <property type="entry name" value="nmb1532 protein domain like"/>
    <property type="match status" value="1"/>
</dbReference>
<evidence type="ECO:0000313" key="2">
    <source>
        <dbReference type="Proteomes" id="UP000683360"/>
    </source>
</evidence>
<organism evidence="1 2">
    <name type="scientific">Mytilus edulis</name>
    <name type="common">Blue mussel</name>
    <dbReference type="NCBI Taxonomy" id="6550"/>
    <lineage>
        <taxon>Eukaryota</taxon>
        <taxon>Metazoa</taxon>
        <taxon>Spiralia</taxon>
        <taxon>Lophotrochozoa</taxon>
        <taxon>Mollusca</taxon>
        <taxon>Bivalvia</taxon>
        <taxon>Autobranchia</taxon>
        <taxon>Pteriomorphia</taxon>
        <taxon>Mytilida</taxon>
        <taxon>Mytiloidea</taxon>
        <taxon>Mytilidae</taxon>
        <taxon>Mytilinae</taxon>
        <taxon>Mytilus</taxon>
    </lineage>
</organism>
<dbReference type="GO" id="GO:0006879">
    <property type="term" value="P:intracellular iron ion homeostasis"/>
    <property type="evidence" value="ECO:0007669"/>
    <property type="project" value="InterPro"/>
</dbReference>
<sequence>MLMEEYMLFIVNIFQVSEINFADISHLTNLLENLVNTFKEFKAHEQIENKYIMKKLKDKLRALSVRNTAVCNCHSDNQLTDILELVQDGYKCTQKTETDRKNFGTKLRKALEDFTETFIPHMEEEEAVFQPMLIKYFTTDELRKIKFKVLEKHFCQNDNCAKEKFPEKTDFVLSKYMNGT</sequence>
<dbReference type="CDD" id="cd12109">
    <property type="entry name" value="Hr_FBXL5"/>
    <property type="match status" value="1"/>
</dbReference>
<dbReference type="EMBL" id="CAJPWZ010001841">
    <property type="protein sequence ID" value="CAG2225219.1"/>
    <property type="molecule type" value="Genomic_DNA"/>
</dbReference>
<gene>
    <name evidence="1" type="ORF">MEDL_38367</name>
</gene>
<evidence type="ECO:0000313" key="1">
    <source>
        <dbReference type="EMBL" id="CAG2225219.1"/>
    </source>
</evidence>
<keyword evidence="2" id="KW-1185">Reference proteome</keyword>
<dbReference type="AlphaFoldDB" id="A0A8S3SUA0"/>
<dbReference type="InterPro" id="IPR045808">
    <property type="entry name" value="Hr_FBXL5"/>
</dbReference>